<dbReference type="PROSITE" id="PS51186">
    <property type="entry name" value="GNAT"/>
    <property type="match status" value="1"/>
</dbReference>
<dbReference type="InterPro" id="IPR000182">
    <property type="entry name" value="GNAT_dom"/>
</dbReference>
<dbReference type="SUPFAM" id="SSF55729">
    <property type="entry name" value="Acyl-CoA N-acyltransferases (Nat)"/>
    <property type="match status" value="1"/>
</dbReference>
<dbReference type="Gene3D" id="3.40.630.30">
    <property type="match status" value="1"/>
</dbReference>
<dbReference type="Pfam" id="PF00583">
    <property type="entry name" value="Acetyltransf_1"/>
    <property type="match status" value="1"/>
</dbReference>
<dbReference type="OrthoDB" id="9815041at2"/>
<keyword evidence="2" id="KW-0808">Transferase</keyword>
<name>A0A4Z0NJV7_9HYPH</name>
<dbReference type="AlphaFoldDB" id="A0A4Z0NJV7"/>
<evidence type="ECO:0000259" key="1">
    <source>
        <dbReference type="PROSITE" id="PS51186"/>
    </source>
</evidence>
<protein>
    <submittedName>
        <fullName evidence="2">GNAT family N-acetyltransferase</fullName>
    </submittedName>
</protein>
<dbReference type="InterPro" id="IPR016181">
    <property type="entry name" value="Acyl_CoA_acyltransferase"/>
</dbReference>
<organism evidence="2 3">
    <name type="scientific">Methylobacterium nonmethylotrophicum</name>
    <dbReference type="NCBI Taxonomy" id="1141884"/>
    <lineage>
        <taxon>Bacteria</taxon>
        <taxon>Pseudomonadati</taxon>
        <taxon>Pseudomonadota</taxon>
        <taxon>Alphaproteobacteria</taxon>
        <taxon>Hyphomicrobiales</taxon>
        <taxon>Methylobacteriaceae</taxon>
        <taxon>Methylobacterium</taxon>
    </lineage>
</organism>
<dbReference type="EMBL" id="SRLB01000020">
    <property type="protein sequence ID" value="TGD96320.1"/>
    <property type="molecule type" value="Genomic_DNA"/>
</dbReference>
<dbReference type="Proteomes" id="UP000297535">
    <property type="component" value="Unassembled WGS sequence"/>
</dbReference>
<feature type="domain" description="N-acetyltransferase" evidence="1">
    <location>
        <begin position="12"/>
        <end position="161"/>
    </location>
</feature>
<accession>A0A4Z0NJV7</accession>
<reference evidence="2 3" key="1">
    <citation type="submission" date="2019-04" db="EMBL/GenBank/DDBJ databases">
        <authorList>
            <person name="Feng G."/>
            <person name="Zhu H."/>
        </authorList>
    </citation>
    <scope>NUCLEOTIDE SEQUENCE [LARGE SCALE GENOMIC DNA]</scope>
    <source>
        <strain evidence="2 3">6HR-1</strain>
    </source>
</reference>
<comment type="caution">
    <text evidence="2">The sequence shown here is derived from an EMBL/GenBank/DDBJ whole genome shotgun (WGS) entry which is preliminary data.</text>
</comment>
<evidence type="ECO:0000313" key="3">
    <source>
        <dbReference type="Proteomes" id="UP000297535"/>
    </source>
</evidence>
<sequence length="161" mass="17555">MSSFEAQAGAPVGLPALTVTSLTALDPAEPLRAEAERHGIDFVRRLFNDWATGENRFDQPGEILLGAWHGPRLVGLGGLNRDPYVVEYGIGRLRHVYVLETHRRHGVGAALVRQMLRAAEGQFQVVRLRAASPKSAALYRRLGFQEAGGTATHLITVPPAR</sequence>
<dbReference type="CDD" id="cd04301">
    <property type="entry name" value="NAT_SF"/>
    <property type="match status" value="1"/>
</dbReference>
<gene>
    <name evidence="2" type="ORF">EU555_24335</name>
</gene>
<evidence type="ECO:0000313" key="2">
    <source>
        <dbReference type="EMBL" id="TGD96320.1"/>
    </source>
</evidence>
<dbReference type="RefSeq" id="WP_135417803.1">
    <property type="nucleotide sequence ID" value="NZ_SRLB01000020.1"/>
</dbReference>
<keyword evidence="3" id="KW-1185">Reference proteome</keyword>
<dbReference type="GO" id="GO:0016747">
    <property type="term" value="F:acyltransferase activity, transferring groups other than amino-acyl groups"/>
    <property type="evidence" value="ECO:0007669"/>
    <property type="project" value="InterPro"/>
</dbReference>
<proteinExistence type="predicted"/>